<sequence>MTQSLPYDLLPPSLEDFEALAGQAWDGLPDGFRKMCGRVEIFVADFADGETLDALGMEDAFELTGVYIGVDLARKSVIDPSPEPDRVFLFRRPILDEWAERGDIPLGELVAHVLVHEIGHHFGLSDEDMHRIEDEG</sequence>
<dbReference type="GO" id="GO:0016301">
    <property type="term" value="F:kinase activity"/>
    <property type="evidence" value="ECO:0007669"/>
    <property type="project" value="UniProtKB-KW"/>
</dbReference>
<proteinExistence type="predicted"/>
<dbReference type="Pfam" id="PF06262">
    <property type="entry name" value="Zincin_1"/>
    <property type="match status" value="1"/>
</dbReference>
<evidence type="ECO:0000313" key="1">
    <source>
        <dbReference type="EMBL" id="GLK52808.1"/>
    </source>
</evidence>
<protein>
    <submittedName>
        <fullName evidence="1">Acetylglutamate kinase</fullName>
    </submittedName>
</protein>
<dbReference type="RefSeq" id="WP_271187167.1">
    <property type="nucleotide sequence ID" value="NZ_BSFE01000006.1"/>
</dbReference>
<keyword evidence="1" id="KW-0808">Transferase</keyword>
<gene>
    <name evidence="1" type="ORF">GCM10017621_23160</name>
</gene>
<dbReference type="InterPro" id="IPR038555">
    <property type="entry name" value="Zincin_1_sf"/>
</dbReference>
<dbReference type="EMBL" id="BSFE01000006">
    <property type="protein sequence ID" value="GLK52808.1"/>
    <property type="molecule type" value="Genomic_DNA"/>
</dbReference>
<reference evidence="1" key="2">
    <citation type="submission" date="2023-01" db="EMBL/GenBank/DDBJ databases">
        <authorList>
            <person name="Sun Q."/>
            <person name="Evtushenko L."/>
        </authorList>
    </citation>
    <scope>NUCLEOTIDE SEQUENCE</scope>
    <source>
        <strain evidence="1">VKM B-1513</strain>
    </source>
</reference>
<comment type="caution">
    <text evidence="1">The sequence shown here is derived from an EMBL/GenBank/DDBJ whole genome shotgun (WGS) entry which is preliminary data.</text>
</comment>
<organism evidence="1 2">
    <name type="scientific">Maricaulis virginensis</name>
    <dbReference type="NCBI Taxonomy" id="144022"/>
    <lineage>
        <taxon>Bacteria</taxon>
        <taxon>Pseudomonadati</taxon>
        <taxon>Pseudomonadota</taxon>
        <taxon>Alphaproteobacteria</taxon>
        <taxon>Maricaulales</taxon>
        <taxon>Maricaulaceae</taxon>
        <taxon>Maricaulis</taxon>
    </lineage>
</organism>
<dbReference type="Proteomes" id="UP001143486">
    <property type="component" value="Unassembled WGS sequence"/>
</dbReference>
<dbReference type="CDD" id="cd12952">
    <property type="entry name" value="MMP_ACEL2062"/>
    <property type="match status" value="1"/>
</dbReference>
<accession>A0A9W6IMN8</accession>
<keyword evidence="1" id="KW-0418">Kinase</keyword>
<name>A0A9W6IMN8_9PROT</name>
<evidence type="ECO:0000313" key="2">
    <source>
        <dbReference type="Proteomes" id="UP001143486"/>
    </source>
</evidence>
<keyword evidence="2" id="KW-1185">Reference proteome</keyword>
<dbReference type="Gene3D" id="3.30.2010.20">
    <property type="match status" value="1"/>
</dbReference>
<reference evidence="1" key="1">
    <citation type="journal article" date="2014" name="Int. J. Syst. Evol. Microbiol.">
        <title>Complete genome sequence of Corynebacterium casei LMG S-19264T (=DSM 44701T), isolated from a smear-ripened cheese.</title>
        <authorList>
            <consortium name="US DOE Joint Genome Institute (JGI-PGF)"/>
            <person name="Walter F."/>
            <person name="Albersmeier A."/>
            <person name="Kalinowski J."/>
            <person name="Ruckert C."/>
        </authorList>
    </citation>
    <scope>NUCLEOTIDE SEQUENCE</scope>
    <source>
        <strain evidence="1">VKM B-1513</strain>
    </source>
</reference>
<dbReference type="SUPFAM" id="SSF55486">
    <property type="entry name" value="Metalloproteases ('zincins'), catalytic domain"/>
    <property type="match status" value="1"/>
</dbReference>
<dbReference type="AlphaFoldDB" id="A0A9W6IMN8"/>
<dbReference type="InterPro" id="IPR010428">
    <property type="entry name" value="Zincin_1"/>
</dbReference>